<dbReference type="AlphaFoldDB" id="A0A318QKS8"/>
<protein>
    <recommendedName>
        <fullName evidence="3">Porin</fullName>
    </recommendedName>
</protein>
<dbReference type="Proteomes" id="UP000247814">
    <property type="component" value="Unassembled WGS sequence"/>
</dbReference>
<evidence type="ECO:0008006" key="3">
    <source>
        <dbReference type="Google" id="ProtNLM"/>
    </source>
</evidence>
<dbReference type="Gene3D" id="2.40.160.10">
    <property type="entry name" value="Porin"/>
    <property type="match status" value="1"/>
</dbReference>
<reference evidence="1 2" key="1">
    <citation type="submission" date="2017-07" db="EMBL/GenBank/DDBJ databases">
        <title>A draft genome sequence of Komagataeibacter sucrofermentans LMG 18788.</title>
        <authorList>
            <person name="Skraban J."/>
            <person name="Cleenwerck I."/>
            <person name="Vandamme P."/>
            <person name="Trcek J."/>
        </authorList>
    </citation>
    <scope>NUCLEOTIDE SEQUENCE [LARGE SCALE GENOMIC DNA]</scope>
    <source>
        <strain evidence="1 2">LMG 18788</strain>
    </source>
</reference>
<gene>
    <name evidence="1" type="ORF">CFR77_06120</name>
</gene>
<evidence type="ECO:0000313" key="2">
    <source>
        <dbReference type="Proteomes" id="UP000247814"/>
    </source>
</evidence>
<dbReference type="SUPFAM" id="SSF56935">
    <property type="entry name" value="Porins"/>
    <property type="match status" value="1"/>
</dbReference>
<accession>A0A318QKS8</accession>
<proteinExistence type="predicted"/>
<comment type="caution">
    <text evidence="1">The sequence shown here is derived from an EMBL/GenBank/DDBJ whole genome shotgun (WGS) entry which is preliminary data.</text>
</comment>
<organism evidence="1 2">
    <name type="scientific">Komagataeibacter sucrofermentans</name>
    <dbReference type="NCBI Taxonomy" id="1053551"/>
    <lineage>
        <taxon>Bacteria</taxon>
        <taxon>Pseudomonadati</taxon>
        <taxon>Pseudomonadota</taxon>
        <taxon>Alphaproteobacteria</taxon>
        <taxon>Acetobacterales</taxon>
        <taxon>Acetobacteraceae</taxon>
        <taxon>Komagataeibacter</taxon>
    </lineage>
</organism>
<evidence type="ECO:0000313" key="1">
    <source>
        <dbReference type="EMBL" id="PYD79655.1"/>
    </source>
</evidence>
<sequence>MASGGASLAYVDEAWADDYSELLDILKAKGSLTQGEYRGLLAHHLQHVHEAATSAARTQQYVPAARHMSTTAAHAPMRTAMGQAVQPPGQIEIGGNGMDPDYVLAQAQQAAANAQASAASAESTWLAAQHSIGLGGGMSLVRMEKYVPGKGLTFKAGPIDINLSGFINGFYTYNSPAGGMPVAGGVSTGASGFDSSALRNGLLPAGLILKLSTTQNGIDLAAVMGMYPGINNAKNGAFNANTGGSPVGLGTAGIDFRQVYVTAGNKKWGTFKIGRDLGIFGGDAILDDATLLSVGSTGSNSAPGNTSLGRIGVGYVYADWIPQISYQSPTIKGFQGTIGILQPLDEFDFSGADANGNAYSAVSTQHSSPMLQGKVTYDFKIGGLSARIWASFLTQHQQDLTVSRTMTNSVALQRWNSSAPYYLNSATTSAVPVVPGEKHGVTAEAGEIGTKLTYGPAQFVGYYYRGSGLGTTGLFFDGVASNGRKRASEGYYVQMMYNFTKKFKLVGSYGVSNLYQASGENDPDLVRRNESEVGAAYYKMTDWLNLVAEYAHTTSDAHGPYKESDNSASGGMILLF</sequence>
<dbReference type="EMBL" id="NKUA01000006">
    <property type="protein sequence ID" value="PYD79655.1"/>
    <property type="molecule type" value="Genomic_DNA"/>
</dbReference>
<name>A0A318QKS8_9PROT</name>
<keyword evidence="2" id="KW-1185">Reference proteome</keyword>
<dbReference type="InterPro" id="IPR023614">
    <property type="entry name" value="Porin_dom_sf"/>
</dbReference>
<dbReference type="OrthoDB" id="8735103at2"/>